<dbReference type="InterPro" id="IPR015943">
    <property type="entry name" value="WD40/YVTN_repeat-like_dom_sf"/>
</dbReference>
<organism evidence="3 4">
    <name type="scientific">Corynebacterium anserum</name>
    <dbReference type="NCBI Taxonomy" id="2684406"/>
    <lineage>
        <taxon>Bacteria</taxon>
        <taxon>Bacillati</taxon>
        <taxon>Actinomycetota</taxon>
        <taxon>Actinomycetes</taxon>
        <taxon>Mycobacteriales</taxon>
        <taxon>Corynebacteriaceae</taxon>
        <taxon>Corynebacterium</taxon>
    </lineage>
</organism>
<keyword evidence="4" id="KW-1185">Reference proteome</keyword>
<dbReference type="AlphaFoldDB" id="A0A7G7YPM5"/>
<name>A0A7G7YPM5_9CORY</name>
<dbReference type="KEGG" id="cans:GP473_07070"/>
<protein>
    <submittedName>
        <fullName evidence="3">Uncharacterized protein</fullName>
    </submittedName>
</protein>
<reference evidence="3 4" key="1">
    <citation type="submission" date="2019-12" db="EMBL/GenBank/DDBJ databases">
        <title>Corynebacterium sp. nov., isolated from feces of the Anser Albifrons in China.</title>
        <authorList>
            <person name="Liu Q."/>
        </authorList>
    </citation>
    <scope>NUCLEOTIDE SEQUENCE [LARGE SCALE GENOMIC DNA]</scope>
    <source>
        <strain evidence="3 4">23H37-10</strain>
    </source>
</reference>
<feature type="compositionally biased region" description="Polar residues" evidence="1">
    <location>
        <begin position="46"/>
        <end position="69"/>
    </location>
</feature>
<evidence type="ECO:0000313" key="4">
    <source>
        <dbReference type="Proteomes" id="UP000515275"/>
    </source>
</evidence>
<proteinExistence type="predicted"/>
<keyword evidence="2" id="KW-0472">Membrane</keyword>
<dbReference type="SUPFAM" id="SSF50998">
    <property type="entry name" value="Quinoprotein alcohol dehydrogenase-like"/>
    <property type="match status" value="1"/>
</dbReference>
<sequence length="428" mass="46358">MKALPRPERRTRRDIIATCVIILLTLIVITGTWWGSQQSRVDHSVDASQTIGSDSGTKTGNNDSSNSHATQDKRATQLPKHLSPAWEAPTTADRQLVAGANGVLSIRGTRVSMLDARTGKERWHYDQQREICGVASPSRWTEVVVVFRSPKGCGEAISFDMASGQYAYTRDALAQDDVTVFAGDTRAGTISPRRIEIWRDDLVRTVEVGYQEAPTQPDQQKYVNCSFTSAQTYATMLATASACPDDDSKKLVRLLDTTPEKSDQPEIYHEFTVPAGAEVVAAAQNSALIYIPPQDDHDAKFQLLNKSGDFENLPAQASPGVEAEDQSRTDGPVAMWFDGARLNVFGAEDLHPRFQVDGALGTGAMMAGALLVPVPTGIAVIDPAHGTVERTIPVERHGYTGPITLRISGDSTIVEQRADTLVGLTASP</sequence>
<dbReference type="InterPro" id="IPR011047">
    <property type="entry name" value="Quinoprotein_ADH-like_sf"/>
</dbReference>
<dbReference type="EMBL" id="CP046883">
    <property type="protein sequence ID" value="QNH96445.1"/>
    <property type="molecule type" value="Genomic_DNA"/>
</dbReference>
<dbReference type="Gene3D" id="2.130.10.10">
    <property type="entry name" value="YVTN repeat-like/Quinoprotein amine dehydrogenase"/>
    <property type="match status" value="1"/>
</dbReference>
<evidence type="ECO:0000313" key="3">
    <source>
        <dbReference type="EMBL" id="QNH96445.1"/>
    </source>
</evidence>
<gene>
    <name evidence="3" type="ORF">GP473_07070</name>
</gene>
<accession>A0A7G7YPM5</accession>
<evidence type="ECO:0000256" key="2">
    <source>
        <dbReference type="SAM" id="Phobius"/>
    </source>
</evidence>
<dbReference type="RefSeq" id="WP_185770195.1">
    <property type="nucleotide sequence ID" value="NZ_CP046883.1"/>
</dbReference>
<feature type="transmembrane region" description="Helical" evidence="2">
    <location>
        <begin position="15"/>
        <end position="34"/>
    </location>
</feature>
<feature type="region of interest" description="Disordered" evidence="1">
    <location>
        <begin position="45"/>
        <end position="80"/>
    </location>
</feature>
<dbReference type="Proteomes" id="UP000515275">
    <property type="component" value="Chromosome"/>
</dbReference>
<keyword evidence="2" id="KW-1133">Transmembrane helix</keyword>
<keyword evidence="2" id="KW-0812">Transmembrane</keyword>
<evidence type="ECO:0000256" key="1">
    <source>
        <dbReference type="SAM" id="MobiDB-lite"/>
    </source>
</evidence>